<dbReference type="InterPro" id="IPR002052">
    <property type="entry name" value="DNA_methylase_N6_adenine_CS"/>
</dbReference>
<dbReference type="InterPro" id="IPR029063">
    <property type="entry name" value="SAM-dependent_MTases_sf"/>
</dbReference>
<dbReference type="SUPFAM" id="SSF53335">
    <property type="entry name" value="S-adenosyl-L-methionine-dependent methyltransferases"/>
    <property type="match status" value="1"/>
</dbReference>
<reference evidence="2" key="1">
    <citation type="submission" date="2025-08" db="UniProtKB">
        <authorList>
            <consortium name="RefSeq"/>
        </authorList>
    </citation>
    <scope>IDENTIFICATION</scope>
    <source>
        <strain evidence="2">Ishihara</strain>
        <tissue evidence="2">Whole body</tissue>
    </source>
</reference>
<protein>
    <submittedName>
        <fullName evidence="2">Methyltransferase-like protein 5</fullName>
    </submittedName>
</protein>
<dbReference type="GeneID" id="111351709"/>
<dbReference type="RefSeq" id="XP_022819557.1">
    <property type="nucleotide sequence ID" value="XM_022963789.1"/>
</dbReference>
<dbReference type="KEGG" id="sliu:111351709"/>
<dbReference type="AlphaFoldDB" id="A0A9J7E0Y4"/>
<keyword evidence="1" id="KW-1185">Reference proteome</keyword>
<dbReference type="PANTHER" id="PTHR23290:SF0">
    <property type="entry name" value="RRNA N6-ADENOSINE-METHYLTRANSFERASE METTL5"/>
    <property type="match status" value="1"/>
</dbReference>
<sequence length="213" mass="23943">MSALMKLKTLQGHLEGLNGFENPKIKFEQYETPAHLAATALYTIQTQFESIENCTVLDAGCGPGIWSIGAALLGASIVTAVDIDGDVLQVFKENVEEMELTNVDAVQCDFLDPRVARWEGYFDTVLMNPPFGTKNNAGIDMKFLRMGTLLSCDSVYSLHKTSTRNHIEKKIKDWDMKGSVIAEMKYELPATYRFHKQNSMNIAVDIWRVYHAQ</sequence>
<dbReference type="CDD" id="cd02440">
    <property type="entry name" value="AdoMet_MTases"/>
    <property type="match status" value="1"/>
</dbReference>
<dbReference type="PROSITE" id="PS00092">
    <property type="entry name" value="N6_MTASE"/>
    <property type="match status" value="1"/>
</dbReference>
<dbReference type="OrthoDB" id="419617at2759"/>
<dbReference type="CTD" id="29081"/>
<organism evidence="1 2">
    <name type="scientific">Spodoptera litura</name>
    <name type="common">Asian cotton leafworm</name>
    <dbReference type="NCBI Taxonomy" id="69820"/>
    <lineage>
        <taxon>Eukaryota</taxon>
        <taxon>Metazoa</taxon>
        <taxon>Ecdysozoa</taxon>
        <taxon>Arthropoda</taxon>
        <taxon>Hexapoda</taxon>
        <taxon>Insecta</taxon>
        <taxon>Pterygota</taxon>
        <taxon>Neoptera</taxon>
        <taxon>Endopterygota</taxon>
        <taxon>Lepidoptera</taxon>
        <taxon>Glossata</taxon>
        <taxon>Ditrysia</taxon>
        <taxon>Noctuoidea</taxon>
        <taxon>Noctuidae</taxon>
        <taxon>Amphipyrinae</taxon>
        <taxon>Spodoptera</taxon>
    </lineage>
</organism>
<dbReference type="GO" id="GO:0008988">
    <property type="term" value="F:rRNA (adenine-N6-)-methyltransferase activity"/>
    <property type="evidence" value="ECO:0007669"/>
    <property type="project" value="TreeGrafter"/>
</dbReference>
<dbReference type="InterPro" id="IPR051720">
    <property type="entry name" value="rRNA_MeTrfase/Polyamine_Synth"/>
</dbReference>
<name>A0A9J7E0Y4_SPOLT</name>
<gene>
    <name evidence="2" type="primary">LOC111351709</name>
</gene>
<evidence type="ECO:0000313" key="1">
    <source>
        <dbReference type="Proteomes" id="UP000301870"/>
    </source>
</evidence>
<dbReference type="PANTHER" id="PTHR23290">
    <property type="entry name" value="RRNA N6-ADENOSINE-METHYLTRANSFERASE METTL5"/>
    <property type="match status" value="1"/>
</dbReference>
<dbReference type="Gene3D" id="3.40.50.150">
    <property type="entry name" value="Vaccinia Virus protein VP39"/>
    <property type="match status" value="1"/>
</dbReference>
<dbReference type="Pfam" id="PF03602">
    <property type="entry name" value="Cons_hypoth95"/>
    <property type="match status" value="1"/>
</dbReference>
<proteinExistence type="predicted"/>
<evidence type="ECO:0000313" key="2">
    <source>
        <dbReference type="RefSeq" id="XP_022819557.1"/>
    </source>
</evidence>
<accession>A0A9J7E0Y4</accession>
<dbReference type="Proteomes" id="UP000301870">
    <property type="component" value="Chromosome 14"/>
</dbReference>
<dbReference type="GO" id="GO:0003676">
    <property type="term" value="F:nucleic acid binding"/>
    <property type="evidence" value="ECO:0007669"/>
    <property type="project" value="InterPro"/>
</dbReference>